<protein>
    <submittedName>
        <fullName evidence="2">Uncharacterized protein</fullName>
    </submittedName>
</protein>
<evidence type="ECO:0000256" key="1">
    <source>
        <dbReference type="SAM" id="Phobius"/>
    </source>
</evidence>
<evidence type="ECO:0000313" key="3">
    <source>
        <dbReference type="Proteomes" id="UP001187343"/>
    </source>
</evidence>
<keyword evidence="1" id="KW-0812">Transmembrane</keyword>
<accession>A0AA88PE84</accession>
<keyword evidence="1" id="KW-1133">Transmembrane helix</keyword>
<proteinExistence type="predicted"/>
<organism evidence="2 3">
    <name type="scientific">Cirrhinus molitorella</name>
    <name type="common">mud carp</name>
    <dbReference type="NCBI Taxonomy" id="172907"/>
    <lineage>
        <taxon>Eukaryota</taxon>
        <taxon>Metazoa</taxon>
        <taxon>Chordata</taxon>
        <taxon>Craniata</taxon>
        <taxon>Vertebrata</taxon>
        <taxon>Euteleostomi</taxon>
        <taxon>Actinopterygii</taxon>
        <taxon>Neopterygii</taxon>
        <taxon>Teleostei</taxon>
        <taxon>Ostariophysi</taxon>
        <taxon>Cypriniformes</taxon>
        <taxon>Cyprinidae</taxon>
        <taxon>Labeoninae</taxon>
        <taxon>Labeonini</taxon>
        <taxon>Cirrhinus</taxon>
    </lineage>
</organism>
<feature type="transmembrane region" description="Helical" evidence="1">
    <location>
        <begin position="12"/>
        <end position="34"/>
    </location>
</feature>
<dbReference type="Proteomes" id="UP001187343">
    <property type="component" value="Unassembled WGS sequence"/>
</dbReference>
<sequence length="124" mass="13823">MFADVYIEDIGNVGQIVAFPVILLSLFLDVYWLCCYTLQTGIYYPTAGLLGEACCFGLDRDRVGSDELQVFFGKNNNTGHTLEYTDRFNIPETKINLSDLTTAEEEGVKNLTSQLLPSNVPETL</sequence>
<keyword evidence="1" id="KW-0472">Membrane</keyword>
<dbReference type="AlphaFoldDB" id="A0AA88PE84"/>
<keyword evidence="3" id="KW-1185">Reference proteome</keyword>
<comment type="caution">
    <text evidence="2">The sequence shown here is derived from an EMBL/GenBank/DDBJ whole genome shotgun (WGS) entry which is preliminary data.</text>
</comment>
<dbReference type="EMBL" id="JAUYZG010000019">
    <property type="protein sequence ID" value="KAK2878822.1"/>
    <property type="molecule type" value="Genomic_DNA"/>
</dbReference>
<reference evidence="2" key="1">
    <citation type="submission" date="2023-08" db="EMBL/GenBank/DDBJ databases">
        <title>Chromosome-level Genome Assembly of mud carp (Cirrhinus molitorella).</title>
        <authorList>
            <person name="Liu H."/>
        </authorList>
    </citation>
    <scope>NUCLEOTIDE SEQUENCE</scope>
    <source>
        <strain evidence="2">Prfri</strain>
        <tissue evidence="2">Muscle</tissue>
    </source>
</reference>
<evidence type="ECO:0000313" key="2">
    <source>
        <dbReference type="EMBL" id="KAK2878822.1"/>
    </source>
</evidence>
<name>A0AA88PE84_9TELE</name>
<gene>
    <name evidence="2" type="ORF">Q8A67_019613</name>
</gene>